<gene>
    <name evidence="8" type="ORF">AAG570_000452</name>
</gene>
<evidence type="ECO:0000256" key="7">
    <source>
        <dbReference type="SAM" id="MobiDB-lite"/>
    </source>
</evidence>
<keyword evidence="2" id="KW-0678">Repressor</keyword>
<feature type="coiled-coil region" evidence="6">
    <location>
        <begin position="123"/>
        <end position="165"/>
    </location>
</feature>
<protein>
    <recommendedName>
        <fullName evidence="10">Sin3 histone deacetylase corepressor complex component SDS3</fullName>
    </recommendedName>
</protein>
<keyword evidence="3" id="KW-0805">Transcription regulation</keyword>
<dbReference type="GO" id="GO:0010468">
    <property type="term" value="P:regulation of gene expression"/>
    <property type="evidence" value="ECO:0007669"/>
    <property type="project" value="UniProtKB-ARBA"/>
</dbReference>
<evidence type="ECO:0000256" key="3">
    <source>
        <dbReference type="ARBA" id="ARBA00023015"/>
    </source>
</evidence>
<dbReference type="EMBL" id="JBFDAA010000001">
    <property type="protein sequence ID" value="KAL1140522.1"/>
    <property type="molecule type" value="Genomic_DNA"/>
</dbReference>
<reference evidence="8 9" key="1">
    <citation type="submission" date="2024-07" db="EMBL/GenBank/DDBJ databases">
        <title>Chromosome-level genome assembly of the water stick insect Ranatra chinensis (Heteroptera: Nepidae).</title>
        <authorList>
            <person name="Liu X."/>
        </authorList>
    </citation>
    <scope>NUCLEOTIDE SEQUENCE [LARGE SCALE GENOMIC DNA]</scope>
    <source>
        <strain evidence="8">Cailab_2021Rc</strain>
        <tissue evidence="8">Muscle</tissue>
    </source>
</reference>
<evidence type="ECO:0000256" key="4">
    <source>
        <dbReference type="ARBA" id="ARBA00023163"/>
    </source>
</evidence>
<feature type="compositionally biased region" description="Basic and acidic residues" evidence="7">
    <location>
        <begin position="48"/>
        <end position="58"/>
    </location>
</feature>
<keyword evidence="5" id="KW-0539">Nucleus</keyword>
<evidence type="ECO:0000313" key="8">
    <source>
        <dbReference type="EMBL" id="KAL1140522.1"/>
    </source>
</evidence>
<proteinExistence type="predicted"/>
<evidence type="ECO:0000256" key="1">
    <source>
        <dbReference type="ARBA" id="ARBA00004123"/>
    </source>
</evidence>
<comment type="caution">
    <text evidence="8">The sequence shown here is derived from an EMBL/GenBank/DDBJ whole genome shotgun (WGS) entry which is preliminary data.</text>
</comment>
<organism evidence="8 9">
    <name type="scientific">Ranatra chinensis</name>
    <dbReference type="NCBI Taxonomy" id="642074"/>
    <lineage>
        <taxon>Eukaryota</taxon>
        <taxon>Metazoa</taxon>
        <taxon>Ecdysozoa</taxon>
        <taxon>Arthropoda</taxon>
        <taxon>Hexapoda</taxon>
        <taxon>Insecta</taxon>
        <taxon>Pterygota</taxon>
        <taxon>Neoptera</taxon>
        <taxon>Paraneoptera</taxon>
        <taxon>Hemiptera</taxon>
        <taxon>Heteroptera</taxon>
        <taxon>Panheteroptera</taxon>
        <taxon>Nepomorpha</taxon>
        <taxon>Nepidae</taxon>
        <taxon>Ranatrinae</taxon>
        <taxon>Ranatra</taxon>
    </lineage>
</organism>
<feature type="compositionally biased region" description="Low complexity" evidence="7">
    <location>
        <begin position="1"/>
        <end position="15"/>
    </location>
</feature>
<dbReference type="Proteomes" id="UP001558652">
    <property type="component" value="Unassembled WGS sequence"/>
</dbReference>
<accession>A0ABD0YX59</accession>
<dbReference type="GO" id="GO:0005654">
    <property type="term" value="C:nucleoplasm"/>
    <property type="evidence" value="ECO:0007669"/>
    <property type="project" value="UniProtKB-ARBA"/>
</dbReference>
<dbReference type="AlphaFoldDB" id="A0ABD0YX59"/>
<dbReference type="InterPro" id="IPR013907">
    <property type="entry name" value="Sds3"/>
</dbReference>
<keyword evidence="9" id="KW-1185">Reference proteome</keyword>
<dbReference type="Pfam" id="PF08598">
    <property type="entry name" value="Sds3"/>
    <property type="match status" value="1"/>
</dbReference>
<keyword evidence="4" id="KW-0804">Transcription</keyword>
<name>A0ABD0YX59_9HEMI</name>
<dbReference type="PANTHER" id="PTHR21964">
    <property type="entry name" value="BREAST CANCER METASTASIS-SUPPRESSOR 1"/>
    <property type="match status" value="1"/>
</dbReference>
<comment type="subcellular location">
    <subcellularLocation>
        <location evidence="1">Nucleus</location>
    </subcellularLocation>
</comment>
<evidence type="ECO:0000256" key="2">
    <source>
        <dbReference type="ARBA" id="ARBA00022491"/>
    </source>
</evidence>
<evidence type="ECO:0008006" key="10">
    <source>
        <dbReference type="Google" id="ProtNLM"/>
    </source>
</evidence>
<evidence type="ECO:0000256" key="5">
    <source>
        <dbReference type="ARBA" id="ARBA00023242"/>
    </source>
</evidence>
<feature type="compositionally biased region" description="Acidic residues" evidence="7">
    <location>
        <begin position="16"/>
        <end position="47"/>
    </location>
</feature>
<keyword evidence="6" id="KW-0175">Coiled coil</keyword>
<evidence type="ECO:0000256" key="6">
    <source>
        <dbReference type="SAM" id="Coils"/>
    </source>
</evidence>
<evidence type="ECO:0000313" key="9">
    <source>
        <dbReference type="Proteomes" id="UP001558652"/>
    </source>
</evidence>
<sequence>MSSYNNSYYSSNYGNDEYEFDEDREDLDEDPEADQDESDEDTEEASETELRKTDHALEDAELREQIYQEKLNSLKAQLQQLKDGTYPDYSRKLKKLDHQYKERMRLNASWRDHLLDIMEKDFIAEKRAAAKELDEKMVELKENLIQDMEEKRKIIEAERVSMELSGDSTETKPAITRKLRRRPNDPAPIPEKRRGKLASFPSQINFLLDDKEIESDMKAILRGMKSGASIRKPGTGLQSIGQTVSDAPASETRIEDGKLLYERRWFHRGQPVYVEGKDLPKFPAIISAIGTEAIWVKKTVDASKVRIYIAQLVRGKVTIKRRAS</sequence>
<dbReference type="SMART" id="SM01401">
    <property type="entry name" value="Sds3"/>
    <property type="match status" value="1"/>
</dbReference>
<feature type="region of interest" description="Disordered" evidence="7">
    <location>
        <begin position="1"/>
        <end position="58"/>
    </location>
</feature>